<dbReference type="Gramene" id="Kaladp1318s0002.1.v1.1">
    <property type="protein sequence ID" value="Kaladp1318s0002.1.v1.1.CDS.1"/>
    <property type="gene ID" value="Kaladp1318s0002.v1.1"/>
</dbReference>
<name>A0A7N1A8C2_KALFE</name>
<keyword evidence="3" id="KW-1185">Reference proteome</keyword>
<dbReference type="EnsemblPlants" id="Kaladp1318s0002.1.v1.1">
    <property type="protein sequence ID" value="Kaladp1318s0002.1.v1.1.CDS.1"/>
    <property type="gene ID" value="Kaladp1318s0002.v1.1"/>
</dbReference>
<feature type="compositionally biased region" description="Polar residues" evidence="1">
    <location>
        <begin position="39"/>
        <end position="50"/>
    </location>
</feature>
<accession>A0A7N1A8C2</accession>
<evidence type="ECO:0000313" key="2">
    <source>
        <dbReference type="EnsemblPlants" id="Kaladp1318s0002.1.v1.1.CDS.1"/>
    </source>
</evidence>
<reference evidence="2" key="1">
    <citation type="submission" date="2021-01" db="UniProtKB">
        <authorList>
            <consortium name="EnsemblPlants"/>
        </authorList>
    </citation>
    <scope>IDENTIFICATION</scope>
</reference>
<feature type="region of interest" description="Disordered" evidence="1">
    <location>
        <begin position="29"/>
        <end position="50"/>
    </location>
</feature>
<dbReference type="Proteomes" id="UP000594263">
    <property type="component" value="Unplaced"/>
</dbReference>
<dbReference type="AlphaFoldDB" id="A0A7N1A8C2"/>
<evidence type="ECO:0000313" key="3">
    <source>
        <dbReference type="Proteomes" id="UP000594263"/>
    </source>
</evidence>
<evidence type="ECO:0000256" key="1">
    <source>
        <dbReference type="SAM" id="MobiDB-lite"/>
    </source>
</evidence>
<sequence length="50" mass="5846">MAIKRREEVKRELQQLGAQLLQRLRLHLHRQHGHGETPSDYQSVSLSSVQ</sequence>
<organism evidence="2 3">
    <name type="scientific">Kalanchoe fedtschenkoi</name>
    <name type="common">Lavender scallops</name>
    <name type="synonym">South American air plant</name>
    <dbReference type="NCBI Taxonomy" id="63787"/>
    <lineage>
        <taxon>Eukaryota</taxon>
        <taxon>Viridiplantae</taxon>
        <taxon>Streptophyta</taxon>
        <taxon>Embryophyta</taxon>
        <taxon>Tracheophyta</taxon>
        <taxon>Spermatophyta</taxon>
        <taxon>Magnoliopsida</taxon>
        <taxon>eudicotyledons</taxon>
        <taxon>Gunneridae</taxon>
        <taxon>Pentapetalae</taxon>
        <taxon>Saxifragales</taxon>
        <taxon>Crassulaceae</taxon>
        <taxon>Kalanchoe</taxon>
    </lineage>
</organism>
<protein>
    <submittedName>
        <fullName evidence="2">Uncharacterized protein</fullName>
    </submittedName>
</protein>
<proteinExistence type="predicted"/>